<feature type="compositionally biased region" description="Low complexity" evidence="6">
    <location>
        <begin position="1"/>
        <end position="15"/>
    </location>
</feature>
<evidence type="ECO:0000256" key="6">
    <source>
        <dbReference type="SAM" id="MobiDB-lite"/>
    </source>
</evidence>
<dbReference type="EMBL" id="BRYB01001719">
    <property type="protein sequence ID" value="GMI31926.1"/>
    <property type="molecule type" value="Genomic_DNA"/>
</dbReference>
<dbReference type="PANTHER" id="PTHR43811:SF26">
    <property type="entry name" value="PEPTIDYL-PROLYL CIS-TRANS ISOMERASE FKBP16-1, CHLOROPLASTIC"/>
    <property type="match status" value="1"/>
</dbReference>
<evidence type="ECO:0000259" key="7">
    <source>
        <dbReference type="PROSITE" id="PS50059"/>
    </source>
</evidence>
<organism evidence="8 9">
    <name type="scientific">Tetraparma gracilis</name>
    <dbReference type="NCBI Taxonomy" id="2962635"/>
    <lineage>
        <taxon>Eukaryota</taxon>
        <taxon>Sar</taxon>
        <taxon>Stramenopiles</taxon>
        <taxon>Ochrophyta</taxon>
        <taxon>Bolidophyceae</taxon>
        <taxon>Parmales</taxon>
        <taxon>Triparmaceae</taxon>
        <taxon>Tetraparma</taxon>
    </lineage>
</organism>
<evidence type="ECO:0000256" key="4">
    <source>
        <dbReference type="ARBA" id="ARBA00023235"/>
    </source>
</evidence>
<evidence type="ECO:0000256" key="1">
    <source>
        <dbReference type="ARBA" id="ARBA00000971"/>
    </source>
</evidence>
<comment type="caution">
    <text evidence="8">The sequence shown here is derived from an EMBL/GenBank/DDBJ whole genome shotgun (WGS) entry which is preliminary data.</text>
</comment>
<evidence type="ECO:0000313" key="9">
    <source>
        <dbReference type="Proteomes" id="UP001165060"/>
    </source>
</evidence>
<reference evidence="8 9" key="1">
    <citation type="journal article" date="2023" name="Commun. Biol.">
        <title>Genome analysis of Parmales, the sister group of diatoms, reveals the evolutionary specialization of diatoms from phago-mixotrophs to photoautotrophs.</title>
        <authorList>
            <person name="Ban H."/>
            <person name="Sato S."/>
            <person name="Yoshikawa S."/>
            <person name="Yamada K."/>
            <person name="Nakamura Y."/>
            <person name="Ichinomiya M."/>
            <person name="Sato N."/>
            <person name="Blanc-Mathieu R."/>
            <person name="Endo H."/>
            <person name="Kuwata A."/>
            <person name="Ogata H."/>
        </authorList>
    </citation>
    <scope>NUCLEOTIDE SEQUENCE [LARGE SCALE GENOMIC DNA]</scope>
</reference>
<evidence type="ECO:0000256" key="5">
    <source>
        <dbReference type="PROSITE-ProRule" id="PRU00277"/>
    </source>
</evidence>
<dbReference type="SUPFAM" id="SSF54534">
    <property type="entry name" value="FKBP-like"/>
    <property type="match status" value="1"/>
</dbReference>
<evidence type="ECO:0000313" key="8">
    <source>
        <dbReference type="EMBL" id="GMI31926.1"/>
    </source>
</evidence>
<feature type="domain" description="PPIase FKBP-type" evidence="7">
    <location>
        <begin position="62"/>
        <end position="126"/>
    </location>
</feature>
<dbReference type="PANTHER" id="PTHR43811">
    <property type="entry name" value="FKBP-TYPE PEPTIDYL-PROLYL CIS-TRANS ISOMERASE FKPA"/>
    <property type="match status" value="1"/>
</dbReference>
<evidence type="ECO:0000256" key="2">
    <source>
        <dbReference type="ARBA" id="ARBA00013194"/>
    </source>
</evidence>
<feature type="compositionally biased region" description="Polar residues" evidence="6">
    <location>
        <begin position="21"/>
        <end position="30"/>
    </location>
</feature>
<accession>A0ABQ6MTD9</accession>
<sequence length="173" mass="18311">MPLLPSASLAATSLPEEARQGTMTLSTSPTADPIPQSAYKKLPSGLVYADIRKGSGPPAKSGSRVNMQWVLRKSNGYFVDSSETSGGVPFIFKVGSGDAIPCVSEGVEGMSAGGTRRLICPLDLAYVDGLEDGKPGPLPVGFGPRQQMRRVMGVRRNVPGEYLFLEVAVTRVQ</sequence>
<comment type="catalytic activity">
    <reaction evidence="1 5">
        <text>[protein]-peptidylproline (omega=180) = [protein]-peptidylproline (omega=0)</text>
        <dbReference type="Rhea" id="RHEA:16237"/>
        <dbReference type="Rhea" id="RHEA-COMP:10747"/>
        <dbReference type="Rhea" id="RHEA-COMP:10748"/>
        <dbReference type="ChEBI" id="CHEBI:83833"/>
        <dbReference type="ChEBI" id="CHEBI:83834"/>
        <dbReference type="EC" id="5.2.1.8"/>
    </reaction>
</comment>
<dbReference type="EC" id="5.2.1.8" evidence="2 5"/>
<dbReference type="Proteomes" id="UP001165060">
    <property type="component" value="Unassembled WGS sequence"/>
</dbReference>
<dbReference type="Pfam" id="PF00254">
    <property type="entry name" value="FKBP_C"/>
    <property type="match status" value="1"/>
</dbReference>
<proteinExistence type="predicted"/>
<keyword evidence="9" id="KW-1185">Reference proteome</keyword>
<protein>
    <recommendedName>
        <fullName evidence="2 5">peptidylprolyl isomerase</fullName>
        <ecNumber evidence="2 5">5.2.1.8</ecNumber>
    </recommendedName>
</protein>
<feature type="region of interest" description="Disordered" evidence="6">
    <location>
        <begin position="1"/>
        <end position="36"/>
    </location>
</feature>
<dbReference type="InterPro" id="IPR046357">
    <property type="entry name" value="PPIase_dom_sf"/>
</dbReference>
<dbReference type="Gene3D" id="3.10.50.40">
    <property type="match status" value="1"/>
</dbReference>
<gene>
    <name evidence="8" type="ORF">TeGR_g10392</name>
</gene>
<evidence type="ECO:0000256" key="3">
    <source>
        <dbReference type="ARBA" id="ARBA00023110"/>
    </source>
</evidence>
<name>A0ABQ6MTD9_9STRA</name>
<dbReference type="InterPro" id="IPR001179">
    <property type="entry name" value="PPIase_FKBP_dom"/>
</dbReference>
<dbReference type="PROSITE" id="PS50059">
    <property type="entry name" value="FKBP_PPIASE"/>
    <property type="match status" value="1"/>
</dbReference>
<keyword evidence="3 5" id="KW-0697">Rotamase</keyword>
<keyword evidence="4 5" id="KW-0413">Isomerase</keyword>